<accession>A0ABS2CP20</accession>
<keyword evidence="5" id="KW-1185">Reference proteome</keyword>
<dbReference type="PANTHER" id="PTHR43808:SF25">
    <property type="entry name" value="PEPTIDASE M20 DIMERISATION DOMAIN-CONTAINING PROTEIN"/>
    <property type="match status" value="1"/>
</dbReference>
<reference evidence="4" key="1">
    <citation type="submission" date="2021-02" db="EMBL/GenBank/DDBJ databases">
        <title>Phycicoccus sp. MQZ13P-5T, whole genome shotgun sequence.</title>
        <authorList>
            <person name="Tuo L."/>
        </authorList>
    </citation>
    <scope>NUCLEOTIDE SEQUENCE</scope>
    <source>
        <strain evidence="4">MQZ13P-5</strain>
    </source>
</reference>
<dbReference type="Proteomes" id="UP001430172">
    <property type="component" value="Unassembled WGS sequence"/>
</dbReference>
<evidence type="ECO:0000256" key="1">
    <source>
        <dbReference type="ARBA" id="ARBA00022723"/>
    </source>
</evidence>
<dbReference type="InterPro" id="IPR036264">
    <property type="entry name" value="Bact_exopeptidase_dim_dom"/>
</dbReference>
<evidence type="ECO:0000313" key="4">
    <source>
        <dbReference type="EMBL" id="MBM6400901.1"/>
    </source>
</evidence>
<dbReference type="InterPro" id="IPR050072">
    <property type="entry name" value="Peptidase_M20A"/>
</dbReference>
<dbReference type="Pfam" id="PF07687">
    <property type="entry name" value="M20_dimer"/>
    <property type="match status" value="1"/>
</dbReference>
<dbReference type="Gene3D" id="3.40.630.10">
    <property type="entry name" value="Zn peptidases"/>
    <property type="match status" value="1"/>
</dbReference>
<feature type="domain" description="Peptidase M20 dimerisation" evidence="3">
    <location>
        <begin position="184"/>
        <end position="282"/>
    </location>
</feature>
<dbReference type="EMBL" id="JAFDVD010000012">
    <property type="protein sequence ID" value="MBM6400901.1"/>
    <property type="molecule type" value="Genomic_DNA"/>
</dbReference>
<keyword evidence="1" id="KW-0479">Metal-binding</keyword>
<keyword evidence="2" id="KW-0378">Hydrolase</keyword>
<dbReference type="Pfam" id="PF01546">
    <property type="entry name" value="Peptidase_M20"/>
    <property type="match status" value="1"/>
</dbReference>
<gene>
    <name evidence="4" type="ORF">JQN70_10930</name>
</gene>
<dbReference type="SUPFAM" id="SSF53187">
    <property type="entry name" value="Zn-dependent exopeptidases"/>
    <property type="match status" value="1"/>
</dbReference>
<evidence type="ECO:0000313" key="5">
    <source>
        <dbReference type="Proteomes" id="UP001430172"/>
    </source>
</evidence>
<comment type="caution">
    <text evidence="4">The sequence shown here is derived from an EMBL/GenBank/DDBJ whole genome shotgun (WGS) entry which is preliminary data.</text>
</comment>
<evidence type="ECO:0000256" key="2">
    <source>
        <dbReference type="ARBA" id="ARBA00022801"/>
    </source>
</evidence>
<name>A0ABS2CP20_9MICO</name>
<organism evidence="4 5">
    <name type="scientific">Phycicoccus sonneratiae</name>
    <dbReference type="NCBI Taxonomy" id="2807628"/>
    <lineage>
        <taxon>Bacteria</taxon>
        <taxon>Bacillati</taxon>
        <taxon>Actinomycetota</taxon>
        <taxon>Actinomycetes</taxon>
        <taxon>Micrococcales</taxon>
        <taxon>Intrasporangiaceae</taxon>
        <taxon>Phycicoccus</taxon>
    </lineage>
</organism>
<dbReference type="Gene3D" id="3.30.70.360">
    <property type="match status" value="1"/>
</dbReference>
<dbReference type="PANTHER" id="PTHR43808">
    <property type="entry name" value="ACETYLORNITHINE DEACETYLASE"/>
    <property type="match status" value="1"/>
</dbReference>
<dbReference type="SUPFAM" id="SSF55031">
    <property type="entry name" value="Bacterial exopeptidase dimerisation domain"/>
    <property type="match status" value="1"/>
</dbReference>
<dbReference type="InterPro" id="IPR011650">
    <property type="entry name" value="Peptidase_M20_dimer"/>
</dbReference>
<proteinExistence type="predicted"/>
<dbReference type="InterPro" id="IPR002933">
    <property type="entry name" value="Peptidase_M20"/>
</dbReference>
<protein>
    <submittedName>
        <fullName evidence="4">M20/M25/M40 family metallo-hydrolase</fullName>
    </submittedName>
</protein>
<dbReference type="RefSeq" id="WP_204131372.1">
    <property type="nucleotide sequence ID" value="NZ_JAFDVD010000012.1"/>
</dbReference>
<evidence type="ECO:0000259" key="3">
    <source>
        <dbReference type="Pfam" id="PF07687"/>
    </source>
</evidence>
<sequence>MAPGAIDLGAEAEQLTAALVALDSVNPGLVPGAAGEAGVVQHLRSRLAASGFETTVHHPAGHPDRPSLLAVGPAGPPGPTVVLTGHVDTVGVAGMDDPFVPRVDGHRMTGRGAADMKGGVAGLVVAAEELARRGAPGRVVLALVADEEDASLGTETVLAALPGLDLHPDVALLAEPTGLARTTSLRGYALVEVRFTGRAAHSSQPAEGVNAVAHLGRLLAAVEDRDRALVPSGGSLMVTVVRGGESPFVLAQHAEAVVERRTVPGEDPAGALAEVQVLLDRLRADDPSVTATARPVVARAPWRLDGSGPAADLADALDAALGDASPADPLDAPYWVEAPLWQEAGVPTVVCGPGGGGLHAADEWLDLRQLRAFTTAVVAAVESWTVGCGH</sequence>